<evidence type="ECO:0000313" key="3">
    <source>
        <dbReference type="EMBL" id="CAD6257682.1"/>
    </source>
</evidence>
<dbReference type="InterPro" id="IPR035979">
    <property type="entry name" value="RBD_domain_sf"/>
</dbReference>
<reference evidence="3" key="1">
    <citation type="submission" date="2020-10" db="EMBL/GenBank/DDBJ databases">
        <authorList>
            <person name="Han B."/>
            <person name="Lu T."/>
            <person name="Zhao Q."/>
            <person name="Huang X."/>
            <person name="Zhao Y."/>
        </authorList>
    </citation>
    <scope>NUCLEOTIDE SEQUENCE</scope>
</reference>
<accession>A0A811QNH8</accession>
<dbReference type="SMART" id="SM00360">
    <property type="entry name" value="RRM"/>
    <property type="match status" value="2"/>
</dbReference>
<dbReference type="GO" id="GO:0003723">
    <property type="term" value="F:RNA binding"/>
    <property type="evidence" value="ECO:0007669"/>
    <property type="project" value="UniProtKB-UniRule"/>
</dbReference>
<dbReference type="InterPro" id="IPR012677">
    <property type="entry name" value="Nucleotide-bd_a/b_plait_sf"/>
</dbReference>
<keyword evidence="1" id="KW-0694">RNA-binding</keyword>
<sequence>MGGPPLDLLRDISRRLHATTDYVRFHATCKPWRYTLPPAPCYPAFQPWLLAPPDSAKHRMARCVFASSRSTRRGTSAATEISVRDRRWVISLVDGTAVSTLTSICSGSGPSGSGLTAGVDVADPLTGSASSASATPLPLPPFSCDDETKWWVDHADAVVCGDGTIFLYLFGPVHRRSYYLPVFNAALLRPGDTAWTMVHKQYLGISSIGDDPCSCIAHHDGKIVARYRNWCSHYIETRQVDHSQWVTPLPSHYGKALQASYLLESRGELLLANVLANHAHSYTIASFVDGLSVSVHVLQEAESGKTQWVKRDGPSLADRVMFLGSPSSFAVDAARFGEISGGGCAYFVLKSELYGGIWSKLAVKRCRVFKYSFLDHRSELIEQLPAEWDNDACMWLTPPQPSIASTEHSLVVTFICMHMQEIREMIEPSHTKAAGGPQFGPYFRIYVGNLPRNVDSYRLGQFFSKYGKVAEARVMCHIKTKRSRGFGFVTLATVVDHEHEQEHAIAKLDGQILDGRPVRVKFADQKQPHNQNFQLFSVKEVKAFLVPCGALVGRDPGFVMPDAAALPDDALWRPWADLPLDLLRDISRRLHATTDYVRFHATCKPWRYTLPPAPCYPAFQPWLLAPPDSAKHRMARCVFASSRSTRRGTSAATEISVRDRRWVISLVDGTAVSTLTSICSGSGPSGSGLTAGVDVADPLTGSASSASATPLPLPPFSCDDETKWWVDHADAVVCGDGTIFLYLFGPVHRRSYYLPVFNAALLRPGDTAWTMVHKQYLGISSIGDDPCSCIAHHDGKIVARYRNWCSHYIETRQVDHSQWVTPLPSHYGKALQASYLLESRGELLLANVLANHAHSYTIASFVDGLSVSVHVLQEAESGKTQWVKRDGPSLADRVMFLGSPSSFAVDAARFGEISGGGCAYFVLKSELYGGIWSKLAVKRCRVFKYSFLDHRSELIEQLPAEWDNDACMWLTPPQPSIASTEEIREMIEPSHTKAAGGPQFGPYFRIYVGNLPRNVDSYRLGQFFSKYGKVAEARVMCHIKTKRSRGFGFVTLATVVDHEHEQEHAIAKLDGQILDGRPVRVKFADQKQPHVAC</sequence>
<dbReference type="InterPro" id="IPR000504">
    <property type="entry name" value="RRM_dom"/>
</dbReference>
<gene>
    <name evidence="3" type="ORF">NCGR_LOCUS41167</name>
</gene>
<dbReference type="Proteomes" id="UP000604825">
    <property type="component" value="Unassembled WGS sequence"/>
</dbReference>
<evidence type="ECO:0000256" key="1">
    <source>
        <dbReference type="PROSITE-ProRule" id="PRU00176"/>
    </source>
</evidence>
<organism evidence="3 4">
    <name type="scientific">Miscanthus lutarioriparius</name>
    <dbReference type="NCBI Taxonomy" id="422564"/>
    <lineage>
        <taxon>Eukaryota</taxon>
        <taxon>Viridiplantae</taxon>
        <taxon>Streptophyta</taxon>
        <taxon>Embryophyta</taxon>
        <taxon>Tracheophyta</taxon>
        <taxon>Spermatophyta</taxon>
        <taxon>Magnoliopsida</taxon>
        <taxon>Liliopsida</taxon>
        <taxon>Poales</taxon>
        <taxon>Poaceae</taxon>
        <taxon>PACMAD clade</taxon>
        <taxon>Panicoideae</taxon>
        <taxon>Andropogonodae</taxon>
        <taxon>Andropogoneae</taxon>
        <taxon>Saccharinae</taxon>
        <taxon>Miscanthus</taxon>
    </lineage>
</organism>
<dbReference type="Pfam" id="PF03478">
    <property type="entry name" value="Beta-prop_KIB1-4"/>
    <property type="match status" value="2"/>
</dbReference>
<comment type="caution">
    <text evidence="3">The sequence shown here is derived from an EMBL/GenBank/DDBJ whole genome shotgun (WGS) entry which is preliminary data.</text>
</comment>
<evidence type="ECO:0000313" key="4">
    <source>
        <dbReference type="Proteomes" id="UP000604825"/>
    </source>
</evidence>
<proteinExistence type="predicted"/>
<name>A0A811QNH8_9POAL</name>
<keyword evidence="4" id="KW-1185">Reference proteome</keyword>
<feature type="domain" description="RRM" evidence="2">
    <location>
        <begin position="1004"/>
        <end position="1086"/>
    </location>
</feature>
<dbReference type="PANTHER" id="PTHR33110:SF134">
    <property type="entry name" value="OS09G0565350 PROTEIN"/>
    <property type="match status" value="1"/>
</dbReference>
<dbReference type="Gene3D" id="3.30.70.330">
    <property type="match status" value="2"/>
</dbReference>
<dbReference type="Pfam" id="PF00076">
    <property type="entry name" value="RRM_1"/>
    <property type="match status" value="2"/>
</dbReference>
<dbReference type="AlphaFoldDB" id="A0A811QNH8"/>
<evidence type="ECO:0000259" key="2">
    <source>
        <dbReference type="PROSITE" id="PS50102"/>
    </source>
</evidence>
<feature type="domain" description="RRM" evidence="2">
    <location>
        <begin position="443"/>
        <end position="525"/>
    </location>
</feature>
<dbReference type="PANTHER" id="PTHR33110">
    <property type="entry name" value="F-BOX/KELCH-REPEAT PROTEIN-RELATED"/>
    <property type="match status" value="1"/>
</dbReference>
<dbReference type="InterPro" id="IPR005174">
    <property type="entry name" value="KIB1-4_b-propeller"/>
</dbReference>
<dbReference type="SUPFAM" id="SSF54928">
    <property type="entry name" value="RNA-binding domain, RBD"/>
    <property type="match status" value="2"/>
</dbReference>
<dbReference type="EMBL" id="CAJGYO010000010">
    <property type="protein sequence ID" value="CAD6257682.1"/>
    <property type="molecule type" value="Genomic_DNA"/>
</dbReference>
<dbReference type="OrthoDB" id="694843at2759"/>
<protein>
    <recommendedName>
        <fullName evidence="2">RRM domain-containing protein</fullName>
    </recommendedName>
</protein>
<dbReference type="PROSITE" id="PS50102">
    <property type="entry name" value="RRM"/>
    <property type="match status" value="2"/>
</dbReference>